<dbReference type="EMBL" id="JAAAPK010000003">
    <property type="protein sequence ID" value="NBC40478.1"/>
    <property type="molecule type" value="Genomic_DNA"/>
</dbReference>
<dbReference type="RefSeq" id="WP_139917232.1">
    <property type="nucleotide sequence ID" value="NZ_CBCSLE010000110.1"/>
</dbReference>
<dbReference type="PROSITE" id="PS51257">
    <property type="entry name" value="PROKAR_LIPOPROTEIN"/>
    <property type="match status" value="1"/>
</dbReference>
<gene>
    <name evidence="1" type="ORF">GTZ93_11640</name>
</gene>
<proteinExistence type="predicted"/>
<sequence length="116" mass="13177">MLRVVVAVLLMAGVVGCTSFRKQYLQRADISDEERDAVRRRKLLIGMPEEGVKASWGKPCEAKSETTADGQKARWMYCAKCPRRVREFVTEGIQPVQCKGEKLVTFRDGKVTEIRE</sequence>
<evidence type="ECO:0008006" key="3">
    <source>
        <dbReference type="Google" id="ProtNLM"/>
    </source>
</evidence>
<organism evidence="1 2">
    <name type="scientific">Corallococcus exiguus</name>
    <dbReference type="NCBI Taxonomy" id="83462"/>
    <lineage>
        <taxon>Bacteria</taxon>
        <taxon>Pseudomonadati</taxon>
        <taxon>Myxococcota</taxon>
        <taxon>Myxococcia</taxon>
        <taxon>Myxococcales</taxon>
        <taxon>Cystobacterineae</taxon>
        <taxon>Myxococcaceae</taxon>
        <taxon>Corallococcus</taxon>
    </lineage>
</organism>
<keyword evidence="2" id="KW-1185">Reference proteome</keyword>
<evidence type="ECO:0000313" key="2">
    <source>
        <dbReference type="Proteomes" id="UP000537825"/>
    </source>
</evidence>
<reference evidence="1 2" key="1">
    <citation type="submission" date="2020-01" db="EMBL/GenBank/DDBJ databases">
        <title>The draft genome sequence of Corallococcus exiguus DSM 14696.</title>
        <authorList>
            <person name="Zhang X."/>
            <person name="Zhu H."/>
        </authorList>
    </citation>
    <scope>NUCLEOTIDE SEQUENCE [LARGE SCALE GENOMIC DNA]</scope>
    <source>
        <strain evidence="1 2">DSM 14696</strain>
    </source>
</reference>
<evidence type="ECO:0000313" key="1">
    <source>
        <dbReference type="EMBL" id="NBC40478.1"/>
    </source>
</evidence>
<name>A0A7X4Y7R8_9BACT</name>
<accession>A0A7X4Y7R8</accession>
<dbReference type="AlphaFoldDB" id="A0A7X4Y7R8"/>
<dbReference type="Proteomes" id="UP000537825">
    <property type="component" value="Unassembled WGS sequence"/>
</dbReference>
<protein>
    <recommendedName>
        <fullName evidence="3">Lipoprotein</fullName>
    </recommendedName>
</protein>
<comment type="caution">
    <text evidence="1">The sequence shown here is derived from an EMBL/GenBank/DDBJ whole genome shotgun (WGS) entry which is preliminary data.</text>
</comment>